<dbReference type="PANTHER" id="PTHR30441:SF8">
    <property type="entry name" value="DUF748 DOMAIN-CONTAINING PROTEIN"/>
    <property type="match status" value="1"/>
</dbReference>
<keyword evidence="1" id="KW-0472">Membrane</keyword>
<reference evidence="2 3" key="1">
    <citation type="submission" date="2019-03" db="EMBL/GenBank/DDBJ databases">
        <title>Genomic Encyclopedia of Type Strains, Phase IV (KMG-IV): sequencing the most valuable type-strain genomes for metagenomic binning, comparative biology and taxonomic classification.</title>
        <authorList>
            <person name="Goeker M."/>
        </authorList>
    </citation>
    <scope>NUCLEOTIDE SEQUENCE [LARGE SCALE GENOMIC DNA]</scope>
    <source>
        <strain evidence="2 3">DSM 16326</strain>
    </source>
</reference>
<dbReference type="Proteomes" id="UP000294914">
    <property type="component" value="Unassembled WGS sequence"/>
</dbReference>
<gene>
    <name evidence="2" type="ORF">EDC23_2325</name>
</gene>
<proteinExistence type="predicted"/>
<accession>A0A4R8IG61</accession>
<dbReference type="AlphaFoldDB" id="A0A4R8IG61"/>
<dbReference type="OrthoDB" id="9757969at2"/>
<comment type="caution">
    <text evidence="2">The sequence shown here is derived from an EMBL/GenBank/DDBJ whole genome shotgun (WGS) entry which is preliminary data.</text>
</comment>
<dbReference type="InterPro" id="IPR052894">
    <property type="entry name" value="AsmA-related"/>
</dbReference>
<dbReference type="GO" id="GO:0005886">
    <property type="term" value="C:plasma membrane"/>
    <property type="evidence" value="ECO:0007669"/>
    <property type="project" value="TreeGrafter"/>
</dbReference>
<organism evidence="2 3">
    <name type="scientific">Thiohalophilus thiocyanatoxydans</name>
    <dbReference type="NCBI Taxonomy" id="381308"/>
    <lineage>
        <taxon>Bacteria</taxon>
        <taxon>Pseudomonadati</taxon>
        <taxon>Pseudomonadota</taxon>
        <taxon>Gammaproteobacteria</taxon>
        <taxon>Thiohalomonadales</taxon>
        <taxon>Thiohalophilaceae</taxon>
        <taxon>Thiohalophilus</taxon>
    </lineage>
</organism>
<protein>
    <submittedName>
        <fullName evidence="2">Uncharacterized protein DUF748</fullName>
    </submittedName>
</protein>
<dbReference type="GO" id="GO:0090313">
    <property type="term" value="P:regulation of protein targeting to membrane"/>
    <property type="evidence" value="ECO:0007669"/>
    <property type="project" value="TreeGrafter"/>
</dbReference>
<dbReference type="InterPro" id="IPR008023">
    <property type="entry name" value="DUF748"/>
</dbReference>
<keyword evidence="1" id="KW-1133">Transmembrane helix</keyword>
<keyword evidence="1" id="KW-0812">Transmembrane</keyword>
<name>A0A4R8IG61_9GAMM</name>
<evidence type="ECO:0000313" key="2">
    <source>
        <dbReference type="EMBL" id="TDX99541.1"/>
    </source>
</evidence>
<dbReference type="Pfam" id="PF05359">
    <property type="entry name" value="DUF748"/>
    <property type="match status" value="2"/>
</dbReference>
<dbReference type="EMBL" id="SOQX01000007">
    <property type="protein sequence ID" value="TDX99541.1"/>
    <property type="molecule type" value="Genomic_DNA"/>
</dbReference>
<feature type="transmembrane region" description="Helical" evidence="1">
    <location>
        <begin position="33"/>
        <end position="56"/>
    </location>
</feature>
<dbReference type="PANTHER" id="PTHR30441">
    <property type="entry name" value="DUF748 DOMAIN-CONTAINING PROTEIN"/>
    <property type="match status" value="1"/>
</dbReference>
<sequence length="765" mass="83367">MGAVRAKGESMKTYTARSAWSWLREYWLNLRRIRFWLVAVVIVYALVGFFVLPWVATGYAVNMVADDLGRDLRIGAVHTNPFTLTVEIEDLALDDVDGQELIGFKRLFVDVAAWSSLFEWTAVVPTARLEGARVHEEGFDSGQTRVTRLLTEFVRRPLPRDEEGVIIRPEQSGPTVPIALDDIDFSLDDFILAEDAVTPFQVSGRFELGGEFAFDGKVQLLPGLDLAGTLEVEDLALALAEPFVRRFAHVRVDSGNLSTEGELRSGRHDPLTYAGSARIDALGISERDGSEDVVGWQALAIDEIDFRLGARLLELSVIRIDQPSARVFIAEDRSTNLGDLLVDRPAVPEAAPETETEPFDIVIGGARLDGGVLAFSDRSLPLPFATRVQQLKGSISRLASGLEEPARVDLEGQVEDYGQARIKGELNPWHPLSRAQVDLVFENLAIPAFTPYAVQFAGQRIAAGRADLDLGYVLDDGRLDASNHIVLRNLKLGESFEHPDATNLPLGLAIALLKDSDGVIRVDIPVQGDVNDPEFSFGPAIRQAFTDILQGIITSPFNLLASLVGGDADPDELAKVAFVPGSSDVAPPQQKGLDQLRTALNQRPELALKLPAPYAPDADRTALQRQQALAAMVERLEQAGLDVANPSLKAAETRETLEAMFAERYPQQALGEVRERFTSAAENEPPKLDAAAYREHLATQVTAAQTVTEEDLKALAQARADAVRNVILGEGDAPAIEPDRVRWMAPLEVKANDGTVVLEIGLAAD</sequence>
<evidence type="ECO:0000256" key="1">
    <source>
        <dbReference type="SAM" id="Phobius"/>
    </source>
</evidence>
<evidence type="ECO:0000313" key="3">
    <source>
        <dbReference type="Proteomes" id="UP000294914"/>
    </source>
</evidence>
<keyword evidence="3" id="KW-1185">Reference proteome</keyword>